<dbReference type="EMBL" id="CAJVAX010000012">
    <property type="protein sequence ID" value="CAG7626989.1"/>
    <property type="molecule type" value="Genomic_DNA"/>
</dbReference>
<evidence type="ECO:0000313" key="2">
    <source>
        <dbReference type="EMBL" id="CAG7626989.1"/>
    </source>
</evidence>
<feature type="region of interest" description="Disordered" evidence="1">
    <location>
        <begin position="1"/>
        <end position="100"/>
    </location>
</feature>
<dbReference type="AlphaFoldDB" id="A0A9W4E9M1"/>
<feature type="compositionally biased region" description="Low complexity" evidence="1">
    <location>
        <begin position="47"/>
        <end position="56"/>
    </location>
</feature>
<protein>
    <submittedName>
        <fullName evidence="2">Uncharacterized protein</fullName>
    </submittedName>
</protein>
<evidence type="ECO:0000256" key="1">
    <source>
        <dbReference type="SAM" id="MobiDB-lite"/>
    </source>
</evidence>
<name>A0A9W4E9M1_9ACTN</name>
<proteinExistence type="predicted"/>
<dbReference type="Proteomes" id="UP001153328">
    <property type="component" value="Unassembled WGS sequence"/>
</dbReference>
<accession>A0A9W4E9M1</accession>
<sequence length="100" mass="10679">MRPAGHGARPDGGRPRQRVYAHQPLRHPVAPLPRPARPLPPGPGGPAPRRLVAAPACDGERFSGARGTARPAQIEGREARPQQVALSRGQPGGPRDKFWP</sequence>
<reference evidence="2" key="1">
    <citation type="submission" date="2021-06" db="EMBL/GenBank/DDBJ databases">
        <authorList>
            <person name="Arsene-Ploetze F."/>
        </authorList>
    </citation>
    <scope>NUCLEOTIDE SEQUENCE</scope>
    <source>
        <strain evidence="2">SBRY1</strain>
    </source>
</reference>
<comment type="caution">
    <text evidence="2">The sequence shown here is derived from an EMBL/GenBank/DDBJ whole genome shotgun (WGS) entry which is preliminary data.</text>
</comment>
<keyword evidence="3" id="KW-1185">Reference proteome</keyword>
<gene>
    <name evidence="2" type="ORF">SBRY_20319</name>
</gene>
<feature type="compositionally biased region" description="Pro residues" evidence="1">
    <location>
        <begin position="30"/>
        <end position="46"/>
    </location>
</feature>
<organism evidence="2 3">
    <name type="scientific">Actinacidiphila bryophytorum</name>
    <dbReference type="NCBI Taxonomy" id="1436133"/>
    <lineage>
        <taxon>Bacteria</taxon>
        <taxon>Bacillati</taxon>
        <taxon>Actinomycetota</taxon>
        <taxon>Actinomycetes</taxon>
        <taxon>Kitasatosporales</taxon>
        <taxon>Streptomycetaceae</taxon>
        <taxon>Actinacidiphila</taxon>
    </lineage>
</organism>
<evidence type="ECO:0000313" key="3">
    <source>
        <dbReference type="Proteomes" id="UP001153328"/>
    </source>
</evidence>